<dbReference type="InterPro" id="IPR008025">
    <property type="entry name" value="CPI-17"/>
</dbReference>
<organism evidence="6">
    <name type="scientific">Callorhinchus milii</name>
    <name type="common">Ghost shark</name>
    <dbReference type="NCBI Taxonomy" id="7868"/>
    <lineage>
        <taxon>Eukaryota</taxon>
        <taxon>Metazoa</taxon>
        <taxon>Chordata</taxon>
        <taxon>Craniata</taxon>
        <taxon>Vertebrata</taxon>
        <taxon>Chondrichthyes</taxon>
        <taxon>Holocephali</taxon>
        <taxon>Chimaeriformes</taxon>
        <taxon>Callorhinchidae</taxon>
        <taxon>Callorhinchus</taxon>
    </lineage>
</organism>
<evidence type="ECO:0000256" key="2">
    <source>
        <dbReference type="ARBA" id="ARBA00022553"/>
    </source>
</evidence>
<dbReference type="EMBL" id="JW867290">
    <property type="protein sequence ID" value="AFO99807.1"/>
    <property type="molecule type" value="mRNA"/>
</dbReference>
<dbReference type="Gene3D" id="1.10.150.220">
    <property type="entry name" value="CPI-17"/>
    <property type="match status" value="1"/>
</dbReference>
<evidence type="ECO:0000256" key="4">
    <source>
        <dbReference type="ARBA" id="ARBA00023272"/>
    </source>
</evidence>
<comment type="similarity">
    <text evidence="1">Belongs to the PP1 inhibitor family.</text>
</comment>
<dbReference type="PANTHER" id="PTHR16188">
    <property type="entry name" value="PROTEIN PHOSPHATASE 1 INHIBITOR POTENTIATED BY PROTEIN KINASE C"/>
    <property type="match status" value="1"/>
</dbReference>
<name>V9KNK8_CALMI</name>
<keyword evidence="4" id="KW-0650">Protein phosphatase inhibitor</keyword>
<dbReference type="InterPro" id="IPR036658">
    <property type="entry name" value="CPI-17_sf"/>
</dbReference>
<reference evidence="6" key="1">
    <citation type="journal article" date="2014" name="Nature">
        <title>Elephant shark genome provides unique insights into gnathostome evolution.</title>
        <authorList>
            <consortium name="International Elephant Shark Genome Sequencing Consortium"/>
            <person name="Venkatesh B."/>
            <person name="Lee A.P."/>
            <person name="Ravi V."/>
            <person name="Maurya A.K."/>
            <person name="Lian M.M."/>
            <person name="Swann J.B."/>
            <person name="Ohta Y."/>
            <person name="Flajnik M.F."/>
            <person name="Sutoh Y."/>
            <person name="Kasahara M."/>
            <person name="Hoon S."/>
            <person name="Gangu V."/>
            <person name="Roy S.W."/>
            <person name="Irimia M."/>
            <person name="Korzh V."/>
            <person name="Kondrychyn I."/>
            <person name="Lim Z.W."/>
            <person name="Tay B.H."/>
            <person name="Tohari S."/>
            <person name="Kong K.W."/>
            <person name="Ho S."/>
            <person name="Lorente-Galdos B."/>
            <person name="Quilez J."/>
            <person name="Marques-Bonet T."/>
            <person name="Raney B.J."/>
            <person name="Ingham P.W."/>
            <person name="Tay A."/>
            <person name="Hillier L.W."/>
            <person name="Minx P."/>
            <person name="Boehm T."/>
            <person name="Wilson R.K."/>
            <person name="Brenner S."/>
            <person name="Warren W.C."/>
        </authorList>
    </citation>
    <scope>NUCLEOTIDE SEQUENCE</scope>
    <source>
        <tissue evidence="6">Heart</tissue>
    </source>
</reference>
<sequence length="136" mass="15668">MGETDSAPATGDMAATGTAQPPPRVFFQLPGCSQDPPGQRRQGKVTVKYDRKELRKRLNLEEWIIQQLHHLYDCDEEEMPELEIDIDDLLDVSRDEDRALKLQESLVDCYKPTEVFVKELLDRIRGMRKLSAPQKK</sequence>
<dbReference type="GO" id="GO:0004865">
    <property type="term" value="F:protein serine/threonine phosphatase inhibitor activity"/>
    <property type="evidence" value="ECO:0007669"/>
    <property type="project" value="TreeGrafter"/>
</dbReference>
<accession>V9KNK8</accession>
<dbReference type="SUPFAM" id="SSF81790">
    <property type="entry name" value="Myosin phosphatase inhibitor 17kDa protein, CPI-17"/>
    <property type="match status" value="1"/>
</dbReference>
<evidence type="ECO:0000256" key="5">
    <source>
        <dbReference type="SAM" id="MobiDB-lite"/>
    </source>
</evidence>
<evidence type="ECO:0000313" key="6">
    <source>
        <dbReference type="EMBL" id="AFO99807.1"/>
    </source>
</evidence>
<proteinExistence type="evidence at transcript level"/>
<dbReference type="Pfam" id="PF05361">
    <property type="entry name" value="PP1_inhibitor"/>
    <property type="match status" value="1"/>
</dbReference>
<feature type="region of interest" description="Disordered" evidence="5">
    <location>
        <begin position="1"/>
        <end position="24"/>
    </location>
</feature>
<dbReference type="GO" id="GO:0005737">
    <property type="term" value="C:cytoplasm"/>
    <property type="evidence" value="ECO:0007669"/>
    <property type="project" value="InterPro"/>
</dbReference>
<evidence type="ECO:0000256" key="3">
    <source>
        <dbReference type="ARBA" id="ARBA00022990"/>
    </source>
</evidence>
<dbReference type="AlphaFoldDB" id="V9KNK8"/>
<dbReference type="PANTHER" id="PTHR16188:SF6">
    <property type="entry name" value="PROTEIN PHOSPHATASE 1 REGULATORY SUBUNIT 14C"/>
    <property type="match status" value="1"/>
</dbReference>
<evidence type="ECO:0000256" key="1">
    <source>
        <dbReference type="ARBA" id="ARBA00005483"/>
    </source>
</evidence>
<protein>
    <submittedName>
        <fullName evidence="6">Protein phosphatase 1 regulatory subunit 14C</fullName>
    </submittedName>
</protein>
<keyword evidence="3" id="KW-0007">Acetylation</keyword>
<dbReference type="FunFam" id="1.10.150.220:FF:000001">
    <property type="entry name" value="Phosphatase 1, regulatory (Inhibitor) subunit 14C"/>
    <property type="match status" value="1"/>
</dbReference>
<keyword evidence="2" id="KW-0597">Phosphoprotein</keyword>